<evidence type="ECO:0000256" key="4">
    <source>
        <dbReference type="ARBA" id="ARBA00023004"/>
    </source>
</evidence>
<evidence type="ECO:0000256" key="2">
    <source>
        <dbReference type="ARBA" id="ARBA00006787"/>
    </source>
</evidence>
<keyword evidence="5" id="KW-0223">Dioxygenase</keyword>
<name>A0A699ZVI0_HAELA</name>
<comment type="similarity">
    <text evidence="2">Belongs to the carotenoid oxygenase family.</text>
</comment>
<sequence length="75" mass="8424">MLVESIHALAADSGDLHFLGYDIEKPLVSVGSMDKHGDLQKVLKVPLPWTSMMHDMAITPRFKLLMHLPLVFDPQ</sequence>
<comment type="caution">
    <text evidence="5">The sequence shown here is derived from an EMBL/GenBank/DDBJ whole genome shotgun (WGS) entry which is preliminary data.</text>
</comment>
<evidence type="ECO:0000313" key="6">
    <source>
        <dbReference type="Proteomes" id="UP000485058"/>
    </source>
</evidence>
<evidence type="ECO:0000256" key="1">
    <source>
        <dbReference type="ARBA" id="ARBA00001954"/>
    </source>
</evidence>
<evidence type="ECO:0000256" key="3">
    <source>
        <dbReference type="ARBA" id="ARBA00022723"/>
    </source>
</evidence>
<evidence type="ECO:0000313" key="5">
    <source>
        <dbReference type="EMBL" id="GFH25935.1"/>
    </source>
</evidence>
<dbReference type="Proteomes" id="UP000485058">
    <property type="component" value="Unassembled WGS sequence"/>
</dbReference>
<dbReference type="GO" id="GO:0016702">
    <property type="term" value="F:oxidoreductase activity, acting on single donors with incorporation of molecular oxygen, incorporation of two atoms of oxygen"/>
    <property type="evidence" value="ECO:0007669"/>
    <property type="project" value="InterPro"/>
</dbReference>
<organism evidence="5 6">
    <name type="scientific">Haematococcus lacustris</name>
    <name type="common">Green alga</name>
    <name type="synonym">Haematococcus pluvialis</name>
    <dbReference type="NCBI Taxonomy" id="44745"/>
    <lineage>
        <taxon>Eukaryota</taxon>
        <taxon>Viridiplantae</taxon>
        <taxon>Chlorophyta</taxon>
        <taxon>core chlorophytes</taxon>
        <taxon>Chlorophyceae</taxon>
        <taxon>CS clade</taxon>
        <taxon>Chlamydomonadales</taxon>
        <taxon>Haematococcaceae</taxon>
        <taxon>Haematococcus</taxon>
    </lineage>
</organism>
<keyword evidence="6" id="KW-1185">Reference proteome</keyword>
<keyword evidence="4" id="KW-0408">Iron</keyword>
<keyword evidence="5" id="KW-0560">Oxidoreductase</keyword>
<comment type="cofactor">
    <cofactor evidence="1">
        <name>Fe(2+)</name>
        <dbReference type="ChEBI" id="CHEBI:29033"/>
    </cofactor>
</comment>
<dbReference type="GO" id="GO:0046872">
    <property type="term" value="F:metal ion binding"/>
    <property type="evidence" value="ECO:0007669"/>
    <property type="project" value="UniProtKB-KW"/>
</dbReference>
<protein>
    <submittedName>
        <fullName evidence="5">Carotenoid cleavage dioxygenase</fullName>
    </submittedName>
</protein>
<gene>
    <name evidence="5" type="ORF">HaLaN_23988</name>
</gene>
<keyword evidence="3" id="KW-0479">Metal-binding</keyword>
<dbReference type="EMBL" id="BLLF01002965">
    <property type="protein sequence ID" value="GFH25935.1"/>
    <property type="molecule type" value="Genomic_DNA"/>
</dbReference>
<feature type="non-terminal residue" evidence="5">
    <location>
        <position position="1"/>
    </location>
</feature>
<reference evidence="5 6" key="1">
    <citation type="submission" date="2020-02" db="EMBL/GenBank/DDBJ databases">
        <title>Draft genome sequence of Haematococcus lacustris strain NIES-144.</title>
        <authorList>
            <person name="Morimoto D."/>
            <person name="Nakagawa S."/>
            <person name="Yoshida T."/>
            <person name="Sawayama S."/>
        </authorList>
    </citation>
    <scope>NUCLEOTIDE SEQUENCE [LARGE SCALE GENOMIC DNA]</scope>
    <source>
        <strain evidence="5 6">NIES-144</strain>
    </source>
</reference>
<dbReference type="Pfam" id="PF03055">
    <property type="entry name" value="RPE65"/>
    <property type="match status" value="1"/>
</dbReference>
<dbReference type="InterPro" id="IPR004294">
    <property type="entry name" value="Carotenoid_Oase"/>
</dbReference>
<feature type="non-terminal residue" evidence="5">
    <location>
        <position position="75"/>
    </location>
</feature>
<dbReference type="AlphaFoldDB" id="A0A699ZVI0"/>
<proteinExistence type="inferred from homology"/>
<accession>A0A699ZVI0</accession>